<dbReference type="CDD" id="cd07808">
    <property type="entry name" value="ASKHA_NBD_FGGY_EcXK-like"/>
    <property type="match status" value="1"/>
</dbReference>
<evidence type="ECO:0000256" key="3">
    <source>
        <dbReference type="ARBA" id="ARBA00022679"/>
    </source>
</evidence>
<comment type="catalytic activity">
    <reaction evidence="8 9">
        <text>D-xylulose + ATP = D-xylulose 5-phosphate + ADP + H(+)</text>
        <dbReference type="Rhea" id="RHEA:10964"/>
        <dbReference type="ChEBI" id="CHEBI:15378"/>
        <dbReference type="ChEBI" id="CHEBI:17140"/>
        <dbReference type="ChEBI" id="CHEBI:30616"/>
        <dbReference type="ChEBI" id="CHEBI:57737"/>
        <dbReference type="ChEBI" id="CHEBI:456216"/>
        <dbReference type="EC" id="2.7.1.17"/>
    </reaction>
</comment>
<dbReference type="PIRSF" id="PIRSF000538">
    <property type="entry name" value="GlpK"/>
    <property type="match status" value="1"/>
</dbReference>
<keyword evidence="5 8" id="KW-0418">Kinase</keyword>
<reference evidence="12 13" key="1">
    <citation type="submission" date="2023-04" db="EMBL/GenBank/DDBJ databases">
        <title>Nanopore sequencing of Janthinobacterium from water.</title>
        <authorList>
            <person name="Ciuchcinski K."/>
            <person name="Rokowska A."/>
            <person name="Dziewit L."/>
        </authorList>
    </citation>
    <scope>NUCLEOTIDE SEQUENCE [LARGE SCALE GENOMIC DNA]</scope>
    <source>
        <strain evidence="12 13">DEMB2</strain>
    </source>
</reference>
<organism evidence="12 13">
    <name type="scientific">Janthinobacterium rivuli</name>
    <dbReference type="NCBI Taxonomy" id="2751478"/>
    <lineage>
        <taxon>Bacteria</taxon>
        <taxon>Pseudomonadati</taxon>
        <taxon>Pseudomonadota</taxon>
        <taxon>Betaproteobacteria</taxon>
        <taxon>Burkholderiales</taxon>
        <taxon>Oxalobacteraceae</taxon>
        <taxon>Janthinobacterium</taxon>
    </lineage>
</organism>
<dbReference type="Proteomes" id="UP001219584">
    <property type="component" value="Chromosome"/>
</dbReference>
<dbReference type="Gene3D" id="3.30.420.40">
    <property type="match status" value="2"/>
</dbReference>
<evidence type="ECO:0000313" key="13">
    <source>
        <dbReference type="Proteomes" id="UP001219584"/>
    </source>
</evidence>
<keyword evidence="3 8" id="KW-0808">Transferase</keyword>
<comment type="function">
    <text evidence="8">Catalyzes the phosphorylation of D-xylulose to D-xylulose 5-phosphate.</text>
</comment>
<evidence type="ECO:0000256" key="1">
    <source>
        <dbReference type="ARBA" id="ARBA00009156"/>
    </source>
</evidence>
<dbReference type="PANTHER" id="PTHR43095">
    <property type="entry name" value="SUGAR KINASE"/>
    <property type="match status" value="1"/>
</dbReference>
<keyword evidence="4 8" id="KW-0547">Nucleotide-binding</keyword>
<evidence type="ECO:0000256" key="6">
    <source>
        <dbReference type="ARBA" id="ARBA00022840"/>
    </source>
</evidence>
<evidence type="ECO:0000256" key="9">
    <source>
        <dbReference type="RuleBase" id="RU364073"/>
    </source>
</evidence>
<dbReference type="PROSITE" id="PS00933">
    <property type="entry name" value="FGGY_KINASES_1"/>
    <property type="match status" value="1"/>
</dbReference>
<keyword evidence="2 8" id="KW-0859">Xylose metabolism</keyword>
<dbReference type="SUPFAM" id="SSF53067">
    <property type="entry name" value="Actin-like ATPase domain"/>
    <property type="match status" value="2"/>
</dbReference>
<feature type="domain" description="Carbohydrate kinase FGGY C-terminal" evidence="11">
    <location>
        <begin position="258"/>
        <end position="447"/>
    </location>
</feature>
<keyword evidence="6 8" id="KW-0067">ATP-binding</keyword>
<evidence type="ECO:0000259" key="10">
    <source>
        <dbReference type="Pfam" id="PF00370"/>
    </source>
</evidence>
<proteinExistence type="inferred from homology"/>
<dbReference type="PANTHER" id="PTHR43095:SF6">
    <property type="entry name" value="XYLULOSE KINASE"/>
    <property type="match status" value="1"/>
</dbReference>
<keyword evidence="7 8" id="KW-0119">Carbohydrate metabolism</keyword>
<evidence type="ECO:0000256" key="7">
    <source>
        <dbReference type="ARBA" id="ARBA00023277"/>
    </source>
</evidence>
<dbReference type="Pfam" id="PF00370">
    <property type="entry name" value="FGGY_N"/>
    <property type="match status" value="1"/>
</dbReference>
<dbReference type="Pfam" id="PF02782">
    <property type="entry name" value="FGGY_C"/>
    <property type="match status" value="1"/>
</dbReference>
<evidence type="ECO:0000256" key="2">
    <source>
        <dbReference type="ARBA" id="ARBA00022629"/>
    </source>
</evidence>
<dbReference type="InterPro" id="IPR000577">
    <property type="entry name" value="Carb_kinase_FGGY"/>
</dbReference>
<dbReference type="InterPro" id="IPR018485">
    <property type="entry name" value="FGGY_C"/>
</dbReference>
<dbReference type="EC" id="2.7.1.17" evidence="8 9"/>
<dbReference type="NCBIfam" id="TIGR01312">
    <property type="entry name" value="XylB"/>
    <property type="match status" value="1"/>
</dbReference>
<feature type="active site" description="Proton acceptor" evidence="8">
    <location>
        <position position="240"/>
    </location>
</feature>
<sequence>MHPAISLGIDLGTSELKTVLMDSTGAVRGQASVRVDTSRPQPGWSEQAPQDWWAACVNALAQLRAGWPQEYAQIACIGLSGQMHGAVLLDDQDAVIRPAILWNDARAEAEAANLARDYPAYADVTGSLPMAGLTAPKLLWLQNHEPDAFAAIACLLSPKDYLRLHLTGNKVTDMSDAAGTLWLDEASRAWFAPMLAACGLIPEQMPALAEGDAATGTVLAAVADKLGLPANVVVAAGGGDNPVSAVGIGAVNGGDSFISLGTSAAIVSVTEQPLGNPAGGVHSFCHALPGRWYAMGAILSGASCLRWATGVLGQPDEAALLALVEALLPLDIPVAPSAPLFLPYLSGERTPHNDPQVRGAFLQLGHDSTPAQLGYAVLEGVAFALRDAMAAVTSTGAVVPHCMLVGGGARSQYWAQLLANVLGREMRTLHNSELSASLGAAKLGFAAIGQRQLLATSLPIKNTFLPDAAHSAALSIRYSRYRSLFPAVQALHQLSDKEE</sequence>
<protein>
    <recommendedName>
        <fullName evidence="8 9">Xylulose kinase</fullName>
        <shortName evidence="8 9">Xylulokinase</shortName>
        <ecNumber evidence="8 9">2.7.1.17</ecNumber>
    </recommendedName>
</protein>
<feature type="domain" description="Carbohydrate kinase FGGY N-terminal" evidence="10">
    <location>
        <begin position="6"/>
        <end position="247"/>
    </location>
</feature>
<dbReference type="InterPro" id="IPR018483">
    <property type="entry name" value="Carb_kinase_FGGY_CS"/>
</dbReference>
<evidence type="ECO:0000259" key="11">
    <source>
        <dbReference type="Pfam" id="PF02782"/>
    </source>
</evidence>
<evidence type="ECO:0000256" key="5">
    <source>
        <dbReference type="ARBA" id="ARBA00022777"/>
    </source>
</evidence>
<name>A0ABY8HZR3_9BURK</name>
<dbReference type="EMBL" id="CP121464">
    <property type="protein sequence ID" value="WFR77333.1"/>
    <property type="molecule type" value="Genomic_DNA"/>
</dbReference>
<dbReference type="InterPro" id="IPR006000">
    <property type="entry name" value="Xylulokinase"/>
</dbReference>
<evidence type="ECO:0000256" key="4">
    <source>
        <dbReference type="ARBA" id="ARBA00022741"/>
    </source>
</evidence>
<dbReference type="InterPro" id="IPR043129">
    <property type="entry name" value="ATPase_NBD"/>
</dbReference>
<keyword evidence="13" id="KW-1185">Reference proteome</keyword>
<evidence type="ECO:0000313" key="12">
    <source>
        <dbReference type="EMBL" id="WFR77333.1"/>
    </source>
</evidence>
<comment type="similarity">
    <text evidence="1 8 9">Belongs to the FGGY kinase family.</text>
</comment>
<evidence type="ECO:0000256" key="8">
    <source>
        <dbReference type="HAMAP-Rule" id="MF_02220"/>
    </source>
</evidence>
<dbReference type="HAMAP" id="MF_02220">
    <property type="entry name" value="XylB"/>
    <property type="match status" value="1"/>
</dbReference>
<dbReference type="InterPro" id="IPR050406">
    <property type="entry name" value="FGGY_Carb_Kinase"/>
</dbReference>
<accession>A0ABY8HZR3</accession>
<dbReference type="InterPro" id="IPR018484">
    <property type="entry name" value="FGGY_N"/>
</dbReference>
<dbReference type="GO" id="GO:0004856">
    <property type="term" value="F:D-xylulokinase activity"/>
    <property type="evidence" value="ECO:0007669"/>
    <property type="project" value="UniProtKB-EC"/>
</dbReference>
<gene>
    <name evidence="8 9 12" type="primary">xylB</name>
    <name evidence="12" type="ORF">P9875_16555</name>
</gene>
<feature type="binding site" evidence="8">
    <location>
        <begin position="83"/>
        <end position="84"/>
    </location>
    <ligand>
        <name>substrate</name>
    </ligand>
</feature>
<feature type="site" description="Important for activity" evidence="8">
    <location>
        <position position="10"/>
    </location>
</feature>